<name>L5MIL2_MYODS</name>
<keyword evidence="3" id="KW-1185">Reference proteome</keyword>
<sequence>MKKDEPHLLSNFEDFLTRIFSQLQEAHEEKNELECALRKASSCTSISLQASTRAADQPCLSDQAPLIGPKMLTGIETDQSEPNLGEV</sequence>
<dbReference type="EMBL" id="KB099156">
    <property type="protein sequence ID" value="ELK38221.1"/>
    <property type="molecule type" value="Genomic_DNA"/>
</dbReference>
<evidence type="ECO:0000313" key="3">
    <source>
        <dbReference type="Proteomes" id="UP000010556"/>
    </source>
</evidence>
<accession>L5MIL2</accession>
<reference evidence="3" key="1">
    <citation type="journal article" date="2013" name="Science">
        <title>Comparative analysis of bat genomes provides insight into the evolution of flight and immunity.</title>
        <authorList>
            <person name="Zhang G."/>
            <person name="Cowled C."/>
            <person name="Shi Z."/>
            <person name="Huang Z."/>
            <person name="Bishop-Lilly K.A."/>
            <person name="Fang X."/>
            <person name="Wynne J.W."/>
            <person name="Xiong Z."/>
            <person name="Baker M.L."/>
            <person name="Zhao W."/>
            <person name="Tachedjian M."/>
            <person name="Zhu Y."/>
            <person name="Zhou P."/>
            <person name="Jiang X."/>
            <person name="Ng J."/>
            <person name="Yang L."/>
            <person name="Wu L."/>
            <person name="Xiao J."/>
            <person name="Feng Y."/>
            <person name="Chen Y."/>
            <person name="Sun X."/>
            <person name="Zhang Y."/>
            <person name="Marsh G.A."/>
            <person name="Crameri G."/>
            <person name="Broder C.C."/>
            <person name="Frey K.G."/>
            <person name="Wang L.F."/>
            <person name="Wang J."/>
        </authorList>
    </citation>
    <scope>NUCLEOTIDE SEQUENCE [LARGE SCALE GENOMIC DNA]</scope>
</reference>
<dbReference type="AlphaFoldDB" id="L5MIL2"/>
<protein>
    <submittedName>
        <fullName evidence="2">EF-hand calcium-binding domain-containing protein 4B</fullName>
    </submittedName>
</protein>
<dbReference type="Proteomes" id="UP000010556">
    <property type="component" value="Unassembled WGS sequence"/>
</dbReference>
<gene>
    <name evidence="2" type="ORF">MDA_GLEAN10006317</name>
</gene>
<feature type="coiled-coil region" evidence="1">
    <location>
        <begin position="16"/>
        <end position="43"/>
    </location>
</feature>
<keyword evidence="1" id="KW-0175">Coiled coil</keyword>
<proteinExistence type="predicted"/>
<organism evidence="2 3">
    <name type="scientific">Myotis davidii</name>
    <name type="common">David's myotis</name>
    <dbReference type="NCBI Taxonomy" id="225400"/>
    <lineage>
        <taxon>Eukaryota</taxon>
        <taxon>Metazoa</taxon>
        <taxon>Chordata</taxon>
        <taxon>Craniata</taxon>
        <taxon>Vertebrata</taxon>
        <taxon>Euteleostomi</taxon>
        <taxon>Mammalia</taxon>
        <taxon>Eutheria</taxon>
        <taxon>Laurasiatheria</taxon>
        <taxon>Chiroptera</taxon>
        <taxon>Yangochiroptera</taxon>
        <taxon>Vespertilionidae</taxon>
        <taxon>Myotis</taxon>
    </lineage>
</organism>
<evidence type="ECO:0000313" key="2">
    <source>
        <dbReference type="EMBL" id="ELK38221.1"/>
    </source>
</evidence>
<evidence type="ECO:0000256" key="1">
    <source>
        <dbReference type="SAM" id="Coils"/>
    </source>
</evidence>